<dbReference type="GO" id="GO:0008270">
    <property type="term" value="F:zinc ion binding"/>
    <property type="evidence" value="ECO:0007669"/>
    <property type="project" value="InterPro"/>
</dbReference>
<dbReference type="InterPro" id="IPR020843">
    <property type="entry name" value="ER"/>
</dbReference>
<dbReference type="SUPFAM" id="SSF51735">
    <property type="entry name" value="NAD(P)-binding Rossmann-fold domains"/>
    <property type="match status" value="1"/>
</dbReference>
<feature type="domain" description="Enoyl reductase (ER)" evidence="3">
    <location>
        <begin position="12"/>
        <end position="334"/>
    </location>
</feature>
<dbReference type="Gene3D" id="3.40.50.720">
    <property type="entry name" value="NAD(P)-binding Rossmann-like Domain"/>
    <property type="match status" value="1"/>
</dbReference>
<keyword evidence="2" id="KW-0521">NADP</keyword>
<dbReference type="InterPro" id="IPR013149">
    <property type="entry name" value="ADH-like_C"/>
</dbReference>
<dbReference type="Pfam" id="PF00107">
    <property type="entry name" value="ADH_zinc_N"/>
    <property type="match status" value="1"/>
</dbReference>
<dbReference type="Gene3D" id="3.90.180.10">
    <property type="entry name" value="Medium-chain alcohol dehydrogenases, catalytic domain"/>
    <property type="match status" value="1"/>
</dbReference>
<dbReference type="InterPro" id="IPR036291">
    <property type="entry name" value="NAD(P)-bd_dom_sf"/>
</dbReference>
<dbReference type="InterPro" id="IPR051603">
    <property type="entry name" value="Zinc-ADH_QOR/CCCR"/>
</dbReference>
<dbReference type="InterPro" id="IPR014182">
    <property type="entry name" value="ADH_Zn_typ-1"/>
</dbReference>
<evidence type="ECO:0000313" key="4">
    <source>
        <dbReference type="EMBL" id="KAJ9610899.1"/>
    </source>
</evidence>
<reference evidence="4" key="1">
    <citation type="submission" date="2022-10" db="EMBL/GenBank/DDBJ databases">
        <title>Culturing micro-colonial fungi from biological soil crusts in the Mojave desert and describing Neophaeococcomyces mojavensis, and introducing the new genera and species Taxawa tesnikishii.</title>
        <authorList>
            <person name="Kurbessoian T."/>
            <person name="Stajich J.E."/>
        </authorList>
    </citation>
    <scope>NUCLEOTIDE SEQUENCE</scope>
    <source>
        <strain evidence="4">TK_35</strain>
    </source>
</reference>
<dbReference type="EMBL" id="JAPDRN010000241">
    <property type="protein sequence ID" value="KAJ9610899.1"/>
    <property type="molecule type" value="Genomic_DNA"/>
</dbReference>
<evidence type="ECO:0000256" key="2">
    <source>
        <dbReference type="ARBA" id="ARBA00022857"/>
    </source>
</evidence>
<dbReference type="GO" id="GO:0016491">
    <property type="term" value="F:oxidoreductase activity"/>
    <property type="evidence" value="ECO:0007669"/>
    <property type="project" value="InterPro"/>
</dbReference>
<protein>
    <recommendedName>
        <fullName evidence="3">Enoyl reductase (ER) domain-containing protein</fullName>
    </recommendedName>
</protein>
<accession>A0AA38XCF9</accession>
<evidence type="ECO:0000256" key="1">
    <source>
        <dbReference type="ARBA" id="ARBA00010371"/>
    </source>
</evidence>
<dbReference type="SUPFAM" id="SSF50129">
    <property type="entry name" value="GroES-like"/>
    <property type="match status" value="1"/>
</dbReference>
<dbReference type="InterPro" id="IPR013154">
    <property type="entry name" value="ADH-like_N"/>
</dbReference>
<comment type="similarity">
    <text evidence="1">Belongs to the zinc-containing alcohol dehydrogenase family. Quinone oxidoreductase subfamily.</text>
</comment>
<dbReference type="CDD" id="cd08252">
    <property type="entry name" value="AL_MDR"/>
    <property type="match status" value="1"/>
</dbReference>
<comment type="caution">
    <text evidence="4">The sequence shown here is derived from an EMBL/GenBank/DDBJ whole genome shotgun (WGS) entry which is preliminary data.</text>
</comment>
<dbReference type="AlphaFoldDB" id="A0AA38XCF9"/>
<dbReference type="InterPro" id="IPR011032">
    <property type="entry name" value="GroES-like_sf"/>
</dbReference>
<dbReference type="PANTHER" id="PTHR44154">
    <property type="entry name" value="QUINONE OXIDOREDUCTASE"/>
    <property type="match status" value="1"/>
</dbReference>
<dbReference type="SMART" id="SM00829">
    <property type="entry name" value="PKS_ER"/>
    <property type="match status" value="1"/>
</dbReference>
<dbReference type="NCBIfam" id="TIGR02817">
    <property type="entry name" value="adh_fam_1"/>
    <property type="match status" value="1"/>
</dbReference>
<sequence length="339" mass="36672">MKAVALCRESAPALRDLVLPPPQPPRGRDLLIRVEALSVNPVDGKLRAGTSAASLDTPRILGWDAAGVVEAMGEEASLFASGDEVYYAGDVTRPGCNAQYQLVDERLVARKPTTLDFAEAAALPLTTLTAWELLFQRMPLQLDDRRHAGQRLLVIGGAGGVGSMAIQLAHHAGFEVIATASREASIDWCRRMGAQHVIDHRQPLLPQLQALGVDEVQVALNLADTDHYWDELGQLLAPQGHVGLIVEPRGPLRIGDPYKAKCIGIHWEFMFARARFATADRIEQHRILNRAASMIDAGQLRGTLSEVLGPINAANLEAAHQRLAGGRTIGKLALAGWDD</sequence>
<proteinExistence type="inferred from homology"/>
<dbReference type="PANTHER" id="PTHR44154:SF1">
    <property type="entry name" value="QUINONE OXIDOREDUCTASE"/>
    <property type="match status" value="1"/>
</dbReference>
<name>A0AA38XCF9_9EURO</name>
<gene>
    <name evidence="4" type="ORF">H2204_015390</name>
</gene>
<evidence type="ECO:0000259" key="3">
    <source>
        <dbReference type="SMART" id="SM00829"/>
    </source>
</evidence>
<organism evidence="4">
    <name type="scientific">Knufia peltigerae</name>
    <dbReference type="NCBI Taxonomy" id="1002370"/>
    <lineage>
        <taxon>Eukaryota</taxon>
        <taxon>Fungi</taxon>
        <taxon>Dikarya</taxon>
        <taxon>Ascomycota</taxon>
        <taxon>Pezizomycotina</taxon>
        <taxon>Eurotiomycetes</taxon>
        <taxon>Chaetothyriomycetidae</taxon>
        <taxon>Chaetothyriales</taxon>
        <taxon>Trichomeriaceae</taxon>
        <taxon>Knufia</taxon>
    </lineage>
</organism>
<dbReference type="Pfam" id="PF08240">
    <property type="entry name" value="ADH_N"/>
    <property type="match status" value="1"/>
</dbReference>